<protein>
    <submittedName>
        <fullName evidence="1">Uncharacterized protein</fullName>
    </submittedName>
</protein>
<gene>
    <name evidence="1" type="ORF">MRATA1EN22A_LOCUS17770</name>
</gene>
<name>A0AC59ZF61_RANTA</name>
<proteinExistence type="predicted"/>
<evidence type="ECO:0000313" key="2">
    <source>
        <dbReference type="Proteomes" id="UP001162501"/>
    </source>
</evidence>
<organism evidence="1 2">
    <name type="scientific">Rangifer tarandus platyrhynchus</name>
    <name type="common">Svalbard reindeer</name>
    <dbReference type="NCBI Taxonomy" id="3082113"/>
    <lineage>
        <taxon>Eukaryota</taxon>
        <taxon>Metazoa</taxon>
        <taxon>Chordata</taxon>
        <taxon>Craniata</taxon>
        <taxon>Vertebrata</taxon>
        <taxon>Euteleostomi</taxon>
        <taxon>Mammalia</taxon>
        <taxon>Eutheria</taxon>
        <taxon>Laurasiatheria</taxon>
        <taxon>Artiodactyla</taxon>
        <taxon>Ruminantia</taxon>
        <taxon>Pecora</taxon>
        <taxon>Cervidae</taxon>
        <taxon>Odocoileinae</taxon>
        <taxon>Rangifer</taxon>
    </lineage>
</organism>
<evidence type="ECO:0000313" key="1">
    <source>
        <dbReference type="EMBL" id="CAN0403188.1"/>
    </source>
</evidence>
<accession>A0AC59ZF61</accession>
<reference evidence="1" key="2">
    <citation type="submission" date="2025-03" db="EMBL/GenBank/DDBJ databases">
        <authorList>
            <consortium name="ELIXIR-Norway"/>
            <consortium name="Elixir Norway"/>
        </authorList>
    </citation>
    <scope>NUCLEOTIDE SEQUENCE</scope>
</reference>
<dbReference type="EMBL" id="OX596112">
    <property type="protein sequence ID" value="CAN0403188.1"/>
    <property type="molecule type" value="Genomic_DNA"/>
</dbReference>
<sequence length="166" mass="17550">MPGGKSPQALSRSGFSSKGQVPAWAGRWNAVFIAVGGGFSSRGSSWCWDPPVCGEAVRYSTLWCRYPIAMGTPQHARGGLEALSAWRTGFRPRLLLARSPPEAQCMSAGSSWEADTLGPWLHPWSAGTSGPGADISASPSGRLALRSAGPPSRQGPWEEMLLPQDG</sequence>
<reference evidence="1" key="1">
    <citation type="submission" date="2023-05" db="EMBL/GenBank/DDBJ databases">
        <authorList>
            <consortium name="ELIXIR-Norway"/>
        </authorList>
    </citation>
    <scope>NUCLEOTIDE SEQUENCE</scope>
</reference>
<dbReference type="Proteomes" id="UP001162501">
    <property type="component" value="Chromosome 28"/>
</dbReference>